<dbReference type="SUPFAM" id="SSF50370">
    <property type="entry name" value="Ricin B-like lectins"/>
    <property type="match status" value="1"/>
</dbReference>
<keyword evidence="1" id="KW-0732">Signal</keyword>
<dbReference type="CDD" id="cd00161">
    <property type="entry name" value="beta-trefoil_Ricin-like"/>
    <property type="match status" value="1"/>
</dbReference>
<evidence type="ECO:0000313" key="3">
    <source>
        <dbReference type="EMBL" id="MCZ4244291.1"/>
    </source>
</evidence>
<name>A0ABT4L8M8_9SPHI</name>
<dbReference type="Proteomes" id="UP001144347">
    <property type="component" value="Unassembled WGS sequence"/>
</dbReference>
<dbReference type="RefSeq" id="WP_269427363.1">
    <property type="nucleotide sequence ID" value="NZ_JAPWGM010000003.1"/>
</dbReference>
<organism evidence="3 4">
    <name type="scientific">Pedobacter punctiformis</name>
    <dbReference type="NCBI Taxonomy" id="3004097"/>
    <lineage>
        <taxon>Bacteria</taxon>
        <taxon>Pseudomonadati</taxon>
        <taxon>Bacteroidota</taxon>
        <taxon>Sphingobacteriia</taxon>
        <taxon>Sphingobacteriales</taxon>
        <taxon>Sphingobacteriaceae</taxon>
        <taxon>Pedobacter</taxon>
    </lineage>
</organism>
<evidence type="ECO:0000259" key="2">
    <source>
        <dbReference type="SMART" id="SM00458"/>
    </source>
</evidence>
<dbReference type="InterPro" id="IPR021862">
    <property type="entry name" value="DUF3472"/>
</dbReference>
<proteinExistence type="predicted"/>
<feature type="chain" id="PRO_5047333722" evidence="1">
    <location>
        <begin position="28"/>
        <end position="630"/>
    </location>
</feature>
<sequence length="630" mass="68726">MKKKNHYLSLMVAIAAFGISLSSCKKASIPVTGEKVNLSIKNKVAVSTVPADAMTFVIPANKAYAEPFEPNDNAVGVSVPMGYPEDYSVVSNWTNQTRSVVYYLYQTAGEYNFSIENTVTNGVNLNYEVKISPCYAGLAITPSSKTITFNGTGTVNLTTAFKVVASTTGYYRYELKPVSTPNNSITIHNLIFKALQANSKVNQTDYQSSPSVHLGFSSTASTVKSYDWLYQEVRVPTGKDPLYTFYMAIGFFRGYLGIQTNSPTERRVLFSVWDSADAQNDPNHTAADNVSLVAKESNVTSNGFGGEGTGGQSYINANWQTNTTVSLIMNVRQETTNSVLLSAWYKLEGQSTWNYIATWRAPKDQRYFDGFYSFLENFGYRNGQLRREAEYFNSWAKENVSGNWVHLNKTSFSNTDGAVGQRVDFEQGVSPSNSGRFYMSSGGYTPTIKTSNTVPLLTTPPSVPLTTLSARVDQALADYAGSSITNGGIYKIVSAVNNSSVIDVNSYTPVNETPVTLWSNNNPTSNNQKFLARKTGSYYIFKSMADTTKVLDVYTGSSVDGTKVQVYTFNNGNAQKWAVESAGGGYVYLKSAVGANKSLDVNGGSTANGTKIQIFTSGTSNAQKFKLVAQ</sequence>
<dbReference type="PROSITE" id="PS50231">
    <property type="entry name" value="RICIN_B_LECTIN"/>
    <property type="match status" value="1"/>
</dbReference>
<feature type="signal peptide" evidence="1">
    <location>
        <begin position="1"/>
        <end position="27"/>
    </location>
</feature>
<evidence type="ECO:0000313" key="4">
    <source>
        <dbReference type="Proteomes" id="UP001144347"/>
    </source>
</evidence>
<reference evidence="3" key="1">
    <citation type="submission" date="2022-12" db="EMBL/GenBank/DDBJ databases">
        <title>Genome sequence of HCMS5-2.</title>
        <authorList>
            <person name="Woo H."/>
        </authorList>
    </citation>
    <scope>NUCLEOTIDE SEQUENCE</scope>
    <source>
        <strain evidence="3">HCMS5-2</strain>
    </source>
</reference>
<evidence type="ECO:0000256" key="1">
    <source>
        <dbReference type="SAM" id="SignalP"/>
    </source>
</evidence>
<dbReference type="Pfam" id="PF11958">
    <property type="entry name" value="DUF3472"/>
    <property type="match status" value="1"/>
</dbReference>
<dbReference type="InterPro" id="IPR000772">
    <property type="entry name" value="Ricin_B_lectin"/>
</dbReference>
<keyword evidence="4" id="KW-1185">Reference proteome</keyword>
<dbReference type="SMART" id="SM00458">
    <property type="entry name" value="RICIN"/>
    <property type="match status" value="1"/>
</dbReference>
<dbReference type="InterPro" id="IPR035992">
    <property type="entry name" value="Ricin_B-like_lectins"/>
</dbReference>
<gene>
    <name evidence="3" type="ORF">O0955_09775</name>
</gene>
<protein>
    <submittedName>
        <fullName evidence="3">DUF3472 domain-containing protein</fullName>
    </submittedName>
</protein>
<feature type="domain" description="Ricin B lectin" evidence="2">
    <location>
        <begin position="487"/>
        <end position="628"/>
    </location>
</feature>
<dbReference type="PROSITE" id="PS51257">
    <property type="entry name" value="PROKAR_LIPOPROTEIN"/>
    <property type="match status" value="1"/>
</dbReference>
<dbReference type="Gene3D" id="2.80.10.50">
    <property type="match status" value="2"/>
</dbReference>
<dbReference type="EMBL" id="JAPWGM010000003">
    <property type="protein sequence ID" value="MCZ4244291.1"/>
    <property type="molecule type" value="Genomic_DNA"/>
</dbReference>
<accession>A0ABT4L8M8</accession>
<comment type="caution">
    <text evidence="3">The sequence shown here is derived from an EMBL/GenBank/DDBJ whole genome shotgun (WGS) entry which is preliminary data.</text>
</comment>
<dbReference type="Pfam" id="PF14200">
    <property type="entry name" value="RicinB_lectin_2"/>
    <property type="match status" value="1"/>
</dbReference>